<proteinExistence type="predicted"/>
<comment type="caution">
    <text evidence="2">The sequence shown here is derived from an EMBL/GenBank/DDBJ whole genome shotgun (WGS) entry which is preliminary data.</text>
</comment>
<keyword evidence="3" id="KW-1185">Reference proteome</keyword>
<dbReference type="InterPro" id="IPR032675">
    <property type="entry name" value="LRR_dom_sf"/>
</dbReference>
<organism evidence="2 3">
    <name type="scientific">Tritrichomonas musculus</name>
    <dbReference type="NCBI Taxonomy" id="1915356"/>
    <lineage>
        <taxon>Eukaryota</taxon>
        <taxon>Metamonada</taxon>
        <taxon>Parabasalia</taxon>
        <taxon>Tritrichomonadida</taxon>
        <taxon>Tritrichomonadidae</taxon>
        <taxon>Tritrichomonas</taxon>
    </lineage>
</organism>
<dbReference type="Gene3D" id="3.80.10.10">
    <property type="entry name" value="Ribonuclease Inhibitor"/>
    <property type="match status" value="1"/>
</dbReference>
<evidence type="ECO:0000313" key="3">
    <source>
        <dbReference type="Proteomes" id="UP001470230"/>
    </source>
</evidence>
<dbReference type="SUPFAM" id="SSF52058">
    <property type="entry name" value="L domain-like"/>
    <property type="match status" value="1"/>
</dbReference>
<dbReference type="Proteomes" id="UP001470230">
    <property type="component" value="Unassembled WGS sequence"/>
</dbReference>
<accession>A0ABR2IMJ5</accession>
<dbReference type="EMBL" id="JAPFFF010000016">
    <property type="protein sequence ID" value="KAK8864999.1"/>
    <property type="molecule type" value="Genomic_DNA"/>
</dbReference>
<protein>
    <recommendedName>
        <fullName evidence="4">Surface antigen BspA-like</fullName>
    </recommendedName>
</protein>
<feature type="signal peptide" evidence="1">
    <location>
        <begin position="1"/>
        <end position="19"/>
    </location>
</feature>
<dbReference type="Pfam" id="PF13306">
    <property type="entry name" value="LRR_5"/>
    <property type="match status" value="1"/>
</dbReference>
<dbReference type="InterPro" id="IPR026906">
    <property type="entry name" value="LRR_5"/>
</dbReference>
<evidence type="ECO:0000313" key="2">
    <source>
        <dbReference type="EMBL" id="KAK8864999.1"/>
    </source>
</evidence>
<sequence>MIFLFSSLLYLETAAPSYSDGILTITDMGTIASSDVSAYSDATELIITFSNNIDIRAAAFKDFKSLKTISIQCPPTLTIQQDTFSGCNAIDTLHFDVHSFVIPSGAFASSSSLTVNYKGTGFKSEMTSFISSKIKAFNINVTGEAQFGLEAAINSYFEKIRIMASTIKLVQDCFKNTRGVELISLYAEDTISLGITSFANAGNSIDLFENFFKDVSNISLVNLTSGGIISQKGGCFIGAQIVDVYFTAAKSINTVQDSFKNVTNFDKLIIEAGSFEAQYGSFLDSCIQGIFIRTSETTTCVQHSSKNTKNLRNLTVISN</sequence>
<feature type="chain" id="PRO_5046223727" description="Surface antigen BspA-like" evidence="1">
    <location>
        <begin position="20"/>
        <end position="319"/>
    </location>
</feature>
<reference evidence="2 3" key="1">
    <citation type="submission" date="2024-04" db="EMBL/GenBank/DDBJ databases">
        <title>Tritrichomonas musculus Genome.</title>
        <authorList>
            <person name="Alves-Ferreira E."/>
            <person name="Grigg M."/>
            <person name="Lorenzi H."/>
            <person name="Galac M."/>
        </authorList>
    </citation>
    <scope>NUCLEOTIDE SEQUENCE [LARGE SCALE GENOMIC DNA]</scope>
    <source>
        <strain evidence="2 3">EAF2021</strain>
    </source>
</reference>
<keyword evidence="1" id="KW-0732">Signal</keyword>
<evidence type="ECO:0000256" key="1">
    <source>
        <dbReference type="SAM" id="SignalP"/>
    </source>
</evidence>
<evidence type="ECO:0008006" key="4">
    <source>
        <dbReference type="Google" id="ProtNLM"/>
    </source>
</evidence>
<name>A0ABR2IMJ5_9EUKA</name>
<gene>
    <name evidence="2" type="ORF">M9Y10_010527</name>
</gene>